<dbReference type="EMBL" id="NGJZ01000002">
    <property type="protein sequence ID" value="RSU07220.1"/>
    <property type="molecule type" value="Genomic_DNA"/>
</dbReference>
<proteinExistence type="predicted"/>
<feature type="compositionally biased region" description="Polar residues" evidence="1">
    <location>
        <begin position="176"/>
        <end position="199"/>
    </location>
</feature>
<feature type="domain" description="FNG" evidence="3">
    <location>
        <begin position="27"/>
        <end position="171"/>
    </location>
</feature>
<name>A0A430AH32_9ENTE</name>
<organism evidence="4 5">
    <name type="scientific">Vagococcus entomophilus</name>
    <dbReference type="NCBI Taxonomy" id="1160095"/>
    <lineage>
        <taxon>Bacteria</taxon>
        <taxon>Bacillati</taxon>
        <taxon>Bacillota</taxon>
        <taxon>Bacilli</taxon>
        <taxon>Lactobacillales</taxon>
        <taxon>Enterococcaceae</taxon>
        <taxon>Vagococcus</taxon>
    </lineage>
</organism>
<feature type="region of interest" description="Disordered" evidence="1">
    <location>
        <begin position="163"/>
        <end position="199"/>
    </location>
</feature>
<evidence type="ECO:0000256" key="2">
    <source>
        <dbReference type="SAM" id="Phobius"/>
    </source>
</evidence>
<evidence type="ECO:0000313" key="5">
    <source>
        <dbReference type="Proteomes" id="UP000288669"/>
    </source>
</evidence>
<sequence length="302" mass="33095">MLKSKLISLVIVGMFLFFIGRPSLVSAQEVSSEWEILEYSSDMGIGIDSAFIQNQTRPGTKVKYATVIIANFGEVKFKAQRKFSLKAGKKYEMNYLYGSFAPNGTTGYIEFNGEKIVASNQTIIDQPYHEVICPTVDMDYVITIACTATKGKGVSLVVGYDSSDPKGGFTEEEDAQLTSTTNPSEEDTSVSTENQAATNYTREVVASSTTRTSKIISGQETSSNSNNLVTTLETRNTYDVAASQNSGSENFLNQTKAELPKTNQKNSLRGLEMSGGMFLVSIVFFLFLFKKRSKKIGSEDGK</sequence>
<comment type="caution">
    <text evidence="4">The sequence shown here is derived from an EMBL/GenBank/DDBJ whole genome shotgun (WGS) entry which is preliminary data.</text>
</comment>
<feature type="region of interest" description="Disordered" evidence="1">
    <location>
        <begin position="209"/>
        <end position="228"/>
    </location>
</feature>
<gene>
    <name evidence="4" type="ORF">CBF30_08175</name>
</gene>
<dbReference type="AlphaFoldDB" id="A0A430AH32"/>
<evidence type="ECO:0000256" key="1">
    <source>
        <dbReference type="SAM" id="MobiDB-lite"/>
    </source>
</evidence>
<evidence type="ECO:0000313" key="4">
    <source>
        <dbReference type="EMBL" id="RSU07220.1"/>
    </source>
</evidence>
<keyword evidence="2" id="KW-1133">Transmembrane helix</keyword>
<dbReference type="InterPro" id="IPR057034">
    <property type="entry name" value="FNG"/>
</dbReference>
<keyword evidence="5" id="KW-1185">Reference proteome</keyword>
<accession>A0A430AH32</accession>
<reference evidence="4 5" key="1">
    <citation type="submission" date="2017-05" db="EMBL/GenBank/DDBJ databases">
        <title>Vagococcus spp. assemblies.</title>
        <authorList>
            <person name="Gulvik C.A."/>
        </authorList>
    </citation>
    <scope>NUCLEOTIDE SEQUENCE [LARGE SCALE GENOMIC DNA]</scope>
    <source>
        <strain evidence="4 5">DSM 24756</strain>
    </source>
</reference>
<keyword evidence="2" id="KW-0812">Transmembrane</keyword>
<feature type="transmembrane region" description="Helical" evidence="2">
    <location>
        <begin position="270"/>
        <end position="289"/>
    </location>
</feature>
<evidence type="ECO:0000259" key="3">
    <source>
        <dbReference type="Pfam" id="PF24424"/>
    </source>
</evidence>
<protein>
    <recommendedName>
        <fullName evidence="3">FNG domain-containing protein</fullName>
    </recommendedName>
</protein>
<dbReference type="Proteomes" id="UP000288669">
    <property type="component" value="Unassembled WGS sequence"/>
</dbReference>
<dbReference type="Pfam" id="PF24424">
    <property type="entry name" value="FNG"/>
    <property type="match status" value="1"/>
</dbReference>
<dbReference type="OrthoDB" id="2339378at2"/>
<keyword evidence="2" id="KW-0472">Membrane</keyword>
<dbReference type="RefSeq" id="WP_126824966.1">
    <property type="nucleotide sequence ID" value="NZ_JBHLWU010000002.1"/>
</dbReference>